<gene>
    <name evidence="2" type="ORF">GCM10011575_01110</name>
</gene>
<dbReference type="AlphaFoldDB" id="A0A917S0S5"/>
<reference evidence="2" key="1">
    <citation type="journal article" date="2014" name="Int. J. Syst. Evol. Microbiol.">
        <title>Complete genome sequence of Corynebacterium casei LMG S-19264T (=DSM 44701T), isolated from a smear-ripened cheese.</title>
        <authorList>
            <consortium name="US DOE Joint Genome Institute (JGI-PGF)"/>
            <person name="Walter F."/>
            <person name="Albersmeier A."/>
            <person name="Kalinowski J."/>
            <person name="Ruckert C."/>
        </authorList>
    </citation>
    <scope>NUCLEOTIDE SEQUENCE</scope>
    <source>
        <strain evidence="2">CGMCC 4.7306</strain>
    </source>
</reference>
<sequence>MQAQNAFVAEHVRKRTWWGLYVALVAAGLGYIVLGYATGWAWTGLSKQVKLWDWLEGLALPITVGLVPLLLKRRQHLQPVHKTTGVMILAAFVVLVLAGYLVPWDWTGFTGNTLWDWLSLALLPVVIATASLWQPPPRWPARHVALLSIATALAIGLVLAGYLVPWKWTGFTDNTAWDWIKLLLLPVLVPTVLLPRLLDVVEAGLGPVGRVDQAERP</sequence>
<feature type="transmembrane region" description="Helical" evidence="1">
    <location>
        <begin position="20"/>
        <end position="42"/>
    </location>
</feature>
<dbReference type="Proteomes" id="UP000613840">
    <property type="component" value="Unassembled WGS sequence"/>
</dbReference>
<comment type="caution">
    <text evidence="2">The sequence shown here is derived from an EMBL/GenBank/DDBJ whole genome shotgun (WGS) entry which is preliminary data.</text>
</comment>
<evidence type="ECO:0000313" key="2">
    <source>
        <dbReference type="EMBL" id="GGL47033.1"/>
    </source>
</evidence>
<keyword evidence="1" id="KW-0812">Transmembrane</keyword>
<keyword evidence="1" id="KW-0472">Membrane</keyword>
<keyword evidence="1" id="KW-1133">Transmembrane helix</keyword>
<feature type="transmembrane region" description="Helical" evidence="1">
    <location>
        <begin position="145"/>
        <end position="164"/>
    </location>
</feature>
<feature type="transmembrane region" description="Helical" evidence="1">
    <location>
        <begin position="83"/>
        <end position="102"/>
    </location>
</feature>
<organism evidence="2 3">
    <name type="scientific">Microlunatus endophyticus</name>
    <dbReference type="NCBI Taxonomy" id="1716077"/>
    <lineage>
        <taxon>Bacteria</taxon>
        <taxon>Bacillati</taxon>
        <taxon>Actinomycetota</taxon>
        <taxon>Actinomycetes</taxon>
        <taxon>Propionibacteriales</taxon>
        <taxon>Propionibacteriaceae</taxon>
        <taxon>Microlunatus</taxon>
    </lineage>
</organism>
<reference evidence="2" key="2">
    <citation type="submission" date="2020-09" db="EMBL/GenBank/DDBJ databases">
        <authorList>
            <person name="Sun Q."/>
            <person name="Zhou Y."/>
        </authorList>
    </citation>
    <scope>NUCLEOTIDE SEQUENCE</scope>
    <source>
        <strain evidence="2">CGMCC 4.7306</strain>
    </source>
</reference>
<accession>A0A917S0S5</accession>
<dbReference type="EMBL" id="BMMZ01000001">
    <property type="protein sequence ID" value="GGL47033.1"/>
    <property type="molecule type" value="Genomic_DNA"/>
</dbReference>
<feature type="transmembrane region" description="Helical" evidence="1">
    <location>
        <begin position="114"/>
        <end position="133"/>
    </location>
</feature>
<feature type="transmembrane region" description="Helical" evidence="1">
    <location>
        <begin position="54"/>
        <end position="71"/>
    </location>
</feature>
<evidence type="ECO:0000256" key="1">
    <source>
        <dbReference type="SAM" id="Phobius"/>
    </source>
</evidence>
<evidence type="ECO:0000313" key="3">
    <source>
        <dbReference type="Proteomes" id="UP000613840"/>
    </source>
</evidence>
<proteinExistence type="predicted"/>
<protein>
    <submittedName>
        <fullName evidence="2">Uncharacterized protein</fullName>
    </submittedName>
</protein>
<keyword evidence="3" id="KW-1185">Reference proteome</keyword>
<name>A0A917S0S5_9ACTN</name>
<feature type="transmembrane region" description="Helical" evidence="1">
    <location>
        <begin position="176"/>
        <end position="194"/>
    </location>
</feature>